<dbReference type="RefSeq" id="WP_274112176.1">
    <property type="nucleotide sequence ID" value="NZ_JAPCKI010000009.1"/>
</dbReference>
<evidence type="ECO:0000313" key="2">
    <source>
        <dbReference type="Proteomes" id="UP001148932"/>
    </source>
</evidence>
<dbReference type="EMBL" id="JAPCKI010000009">
    <property type="protein sequence ID" value="MDD2179062.1"/>
    <property type="molecule type" value="Genomic_DNA"/>
</dbReference>
<keyword evidence="2" id="KW-1185">Reference proteome</keyword>
<proteinExistence type="predicted"/>
<protein>
    <submittedName>
        <fullName evidence="1">Uncharacterized protein</fullName>
    </submittedName>
</protein>
<reference evidence="1" key="1">
    <citation type="submission" date="2022-10" db="EMBL/GenBank/DDBJ databases">
        <title>Description of microaerobic benzene degrading bacteria.</title>
        <authorList>
            <person name="Bedics A."/>
            <person name="Tancsics A."/>
            <person name="Banerjee S."/>
        </authorList>
    </citation>
    <scope>NUCLEOTIDE SEQUENCE</scope>
    <source>
        <strain evidence="1">D2M1</strain>
    </source>
</reference>
<comment type="caution">
    <text evidence="1">The sequence shown here is derived from an EMBL/GenBank/DDBJ whole genome shotgun (WGS) entry which is preliminary data.</text>
</comment>
<gene>
    <name evidence="1" type="ORF">OIN59_16615</name>
</gene>
<dbReference type="Proteomes" id="UP001148932">
    <property type="component" value="Unassembled WGS sequence"/>
</dbReference>
<evidence type="ECO:0000313" key="1">
    <source>
        <dbReference type="EMBL" id="MDD2179062.1"/>
    </source>
</evidence>
<accession>A0ABT5S160</accession>
<name>A0ABT5S160_9BURK</name>
<organism evidence="1 2">
    <name type="scientific">Acidovorax benzenivorans</name>
    <dbReference type="NCBI Taxonomy" id="2987520"/>
    <lineage>
        <taxon>Bacteria</taxon>
        <taxon>Pseudomonadati</taxon>
        <taxon>Pseudomonadota</taxon>
        <taxon>Betaproteobacteria</taxon>
        <taxon>Burkholderiales</taxon>
        <taxon>Comamonadaceae</taxon>
        <taxon>Acidovorax</taxon>
    </lineage>
</organism>
<sequence>MNFVTATHMAAARCFEEGRFNDMRMPAISSQIATCLRQFEKTLETAA</sequence>